<dbReference type="GO" id="GO:0004803">
    <property type="term" value="F:transposase activity"/>
    <property type="evidence" value="ECO:0007669"/>
    <property type="project" value="InterPro"/>
</dbReference>
<evidence type="ECO:0000256" key="2">
    <source>
        <dbReference type="SAM" id="MobiDB-lite"/>
    </source>
</evidence>
<sequence length="119" mass="12846">MAKENCTEEFKADAVALFLSTPSATYLSVARDLGVGRGALRNWVLADRKRRAAAGELPGAGPAAGLSEAPQQASGKSPVGFDDVVEAENRQLRAQIRELEAERDILRRAAKYFAGETNW</sequence>
<keyword evidence="1" id="KW-0175">Coiled coil</keyword>
<dbReference type="PANTHER" id="PTHR33215">
    <property type="entry name" value="PROTEIN DISTAL ANTENNA"/>
    <property type="match status" value="1"/>
</dbReference>
<feature type="coiled-coil region" evidence="1">
    <location>
        <begin position="82"/>
        <end position="109"/>
    </location>
</feature>
<dbReference type="OrthoDB" id="3257291at2"/>
<dbReference type="AlphaFoldDB" id="A0A4R5ANA4"/>
<accession>A0A4R5ANA4</accession>
<dbReference type="GO" id="GO:0006313">
    <property type="term" value="P:DNA transposition"/>
    <property type="evidence" value="ECO:0007669"/>
    <property type="project" value="InterPro"/>
</dbReference>
<organism evidence="3 4">
    <name type="scientific">Actinomadura rubrisoli</name>
    <dbReference type="NCBI Taxonomy" id="2530368"/>
    <lineage>
        <taxon>Bacteria</taxon>
        <taxon>Bacillati</taxon>
        <taxon>Actinomycetota</taxon>
        <taxon>Actinomycetes</taxon>
        <taxon>Streptosporangiales</taxon>
        <taxon>Thermomonosporaceae</taxon>
        <taxon>Actinomadura</taxon>
    </lineage>
</organism>
<evidence type="ECO:0000256" key="1">
    <source>
        <dbReference type="SAM" id="Coils"/>
    </source>
</evidence>
<dbReference type="EMBL" id="SMKU01000275">
    <property type="protein sequence ID" value="TDD72504.1"/>
    <property type="molecule type" value="Genomic_DNA"/>
</dbReference>
<dbReference type="GO" id="GO:0003677">
    <property type="term" value="F:DNA binding"/>
    <property type="evidence" value="ECO:0007669"/>
    <property type="project" value="InterPro"/>
</dbReference>
<protein>
    <submittedName>
        <fullName evidence="3">Transposase</fullName>
    </submittedName>
</protein>
<dbReference type="Proteomes" id="UP000294513">
    <property type="component" value="Unassembled WGS sequence"/>
</dbReference>
<dbReference type="RefSeq" id="WP_131901017.1">
    <property type="nucleotide sequence ID" value="NZ_SMKU01000275.1"/>
</dbReference>
<feature type="compositionally biased region" description="Low complexity" evidence="2">
    <location>
        <begin position="56"/>
        <end position="70"/>
    </location>
</feature>
<feature type="region of interest" description="Disordered" evidence="2">
    <location>
        <begin position="56"/>
        <end position="80"/>
    </location>
</feature>
<evidence type="ECO:0000313" key="4">
    <source>
        <dbReference type="Proteomes" id="UP000294513"/>
    </source>
</evidence>
<dbReference type="InterPro" id="IPR051839">
    <property type="entry name" value="RD_transcriptional_regulator"/>
</dbReference>
<dbReference type="InterPro" id="IPR002514">
    <property type="entry name" value="Transposase_8"/>
</dbReference>
<dbReference type="Gene3D" id="1.10.10.60">
    <property type="entry name" value="Homeodomain-like"/>
    <property type="match status" value="1"/>
</dbReference>
<name>A0A4R5ANA4_9ACTN</name>
<dbReference type="InterPro" id="IPR009057">
    <property type="entry name" value="Homeodomain-like_sf"/>
</dbReference>
<dbReference type="Pfam" id="PF01527">
    <property type="entry name" value="HTH_Tnp_1"/>
    <property type="match status" value="1"/>
</dbReference>
<dbReference type="SUPFAM" id="SSF46689">
    <property type="entry name" value="Homeodomain-like"/>
    <property type="match status" value="1"/>
</dbReference>
<dbReference type="PANTHER" id="PTHR33215:SF13">
    <property type="entry name" value="PROTEIN DISTAL ANTENNA"/>
    <property type="match status" value="1"/>
</dbReference>
<evidence type="ECO:0000313" key="3">
    <source>
        <dbReference type="EMBL" id="TDD72504.1"/>
    </source>
</evidence>
<reference evidence="3 4" key="1">
    <citation type="submission" date="2019-03" db="EMBL/GenBank/DDBJ databases">
        <title>Draft genome sequences of novel Actinobacteria.</title>
        <authorList>
            <person name="Sahin N."/>
            <person name="Ay H."/>
            <person name="Saygin H."/>
        </authorList>
    </citation>
    <scope>NUCLEOTIDE SEQUENCE [LARGE SCALE GENOMIC DNA]</scope>
    <source>
        <strain evidence="3 4">H3C3</strain>
    </source>
</reference>
<gene>
    <name evidence="3" type="ORF">E1298_34990</name>
</gene>
<keyword evidence="4" id="KW-1185">Reference proteome</keyword>
<proteinExistence type="predicted"/>
<comment type="caution">
    <text evidence="3">The sequence shown here is derived from an EMBL/GenBank/DDBJ whole genome shotgun (WGS) entry which is preliminary data.</text>
</comment>